<dbReference type="SUPFAM" id="SSF53822">
    <property type="entry name" value="Periplasmic binding protein-like I"/>
    <property type="match status" value="2"/>
</dbReference>
<keyword evidence="5" id="KW-1185">Reference proteome</keyword>
<name>A0A5S9NMP3_9HYPH</name>
<organism evidence="4 5">
    <name type="scientific">Starkeya nomas</name>
    <dbReference type="NCBI Taxonomy" id="2666134"/>
    <lineage>
        <taxon>Bacteria</taxon>
        <taxon>Pseudomonadati</taxon>
        <taxon>Pseudomonadota</taxon>
        <taxon>Alphaproteobacteria</taxon>
        <taxon>Hyphomicrobiales</taxon>
        <taxon>Xanthobacteraceae</taxon>
        <taxon>Starkeya</taxon>
    </lineage>
</organism>
<evidence type="ECO:0000256" key="1">
    <source>
        <dbReference type="ARBA" id="ARBA00022729"/>
    </source>
</evidence>
<dbReference type="AlphaFoldDB" id="A0A5S9NMP3"/>
<protein>
    <submittedName>
        <fullName evidence="4">Purine-binding protein</fullName>
    </submittedName>
</protein>
<dbReference type="GO" id="GO:0005886">
    <property type="term" value="C:plasma membrane"/>
    <property type="evidence" value="ECO:0007669"/>
    <property type="project" value="InterPro"/>
</dbReference>
<dbReference type="Pfam" id="PF02608">
    <property type="entry name" value="Bmp"/>
    <property type="match status" value="1"/>
</dbReference>
<feature type="chain" id="PRO_5025038293" evidence="2">
    <location>
        <begin position="19"/>
        <end position="361"/>
    </location>
</feature>
<dbReference type="Gene3D" id="3.40.50.2300">
    <property type="match status" value="2"/>
</dbReference>
<dbReference type="InterPro" id="IPR052910">
    <property type="entry name" value="ABC-Purine-Binding"/>
</dbReference>
<feature type="signal peptide" evidence="2">
    <location>
        <begin position="1"/>
        <end position="18"/>
    </location>
</feature>
<sequence>MRKILAMAVALASGAVLAGGSPIEARAAEKLKAAWVYIGPVGDFGWTYQHDQGRQAVEKELGDKVETTYVESVPEGPDAERVIEQLARAGNTLIFTTSFGYMEPTLKVAKRYPKVFFEHATGYKTAKNVSTYNAKFHEGRYVIGQIAAKTSKTGTIGYIASFPIPEVISGINALMLGAQSVNPDMKIKIVWVNSWFDPAKEADAAKALIDQGADVISQHTDSPAAMQAAEARGVKAFGQASDMIKFGPNAQLTSIVDNWAPYYIERTKAALDGTWTSTDTWGGMKDGEVVMAPYTNMPDDVKKMAEATQAAITAGTLHPFKGPIYDQAGKLVVKEGEVLPDKDILSMNWYVKGITDTVPGK</sequence>
<dbReference type="PANTHER" id="PTHR43208">
    <property type="entry name" value="ABC TRANSPORTER SUBSTRATE-BINDING PROTEIN"/>
    <property type="match status" value="1"/>
</dbReference>
<dbReference type="RefSeq" id="WP_144343522.1">
    <property type="nucleotide sequence ID" value="NZ_CACSAS010000001.1"/>
</dbReference>
<keyword evidence="1 2" id="KW-0732">Signal</keyword>
<gene>
    <name evidence="4" type="ORF">STARVERO_01337</name>
</gene>
<evidence type="ECO:0000313" key="5">
    <source>
        <dbReference type="Proteomes" id="UP000433050"/>
    </source>
</evidence>
<reference evidence="4 5" key="1">
    <citation type="submission" date="2019-12" db="EMBL/GenBank/DDBJ databases">
        <authorList>
            <person name="Reyes-Prieto M."/>
        </authorList>
    </citation>
    <scope>NUCLEOTIDE SEQUENCE [LARGE SCALE GENOMIC DNA]</scope>
    <source>
        <strain evidence="4">HF14-78462</strain>
    </source>
</reference>
<dbReference type="Proteomes" id="UP000433050">
    <property type="component" value="Unassembled WGS sequence"/>
</dbReference>
<proteinExistence type="predicted"/>
<dbReference type="InterPro" id="IPR003760">
    <property type="entry name" value="PnrA-like"/>
</dbReference>
<feature type="domain" description="ABC transporter substrate-binding protein PnrA-like" evidence="3">
    <location>
        <begin position="31"/>
        <end position="304"/>
    </location>
</feature>
<evidence type="ECO:0000313" key="4">
    <source>
        <dbReference type="EMBL" id="CAA0091624.1"/>
    </source>
</evidence>
<dbReference type="EMBL" id="CACSAS010000001">
    <property type="protein sequence ID" value="CAA0091624.1"/>
    <property type="molecule type" value="Genomic_DNA"/>
</dbReference>
<evidence type="ECO:0000259" key="3">
    <source>
        <dbReference type="Pfam" id="PF02608"/>
    </source>
</evidence>
<accession>A0A5S9NMP3</accession>
<evidence type="ECO:0000256" key="2">
    <source>
        <dbReference type="SAM" id="SignalP"/>
    </source>
</evidence>
<dbReference type="InterPro" id="IPR028082">
    <property type="entry name" value="Peripla_BP_I"/>
</dbReference>
<dbReference type="CDD" id="cd19963">
    <property type="entry name" value="PBP1_BMP-like"/>
    <property type="match status" value="1"/>
</dbReference>
<dbReference type="PANTHER" id="PTHR43208:SF1">
    <property type="entry name" value="ABC TRANSPORTER SUBSTRATE-BINDING PROTEIN"/>
    <property type="match status" value="1"/>
</dbReference>